<evidence type="ECO:0000259" key="10">
    <source>
        <dbReference type="Pfam" id="PF25198"/>
    </source>
</evidence>
<dbReference type="Pfam" id="PF05504">
    <property type="entry name" value="Spore_GerAC"/>
    <property type="match status" value="1"/>
</dbReference>
<evidence type="ECO:0000256" key="1">
    <source>
        <dbReference type="ARBA" id="ARBA00004635"/>
    </source>
</evidence>
<gene>
    <name evidence="11" type="ORF">K0U00_08345</name>
</gene>
<dbReference type="Pfam" id="PF25198">
    <property type="entry name" value="Spore_GerAC_N"/>
    <property type="match status" value="1"/>
</dbReference>
<keyword evidence="7" id="KW-0449">Lipoprotein</keyword>
<comment type="similarity">
    <text evidence="2">Belongs to the GerABKC lipoprotein family.</text>
</comment>
<name>A0ABS7BZG7_9BACL</name>
<keyword evidence="3" id="KW-0309">Germination</keyword>
<dbReference type="InterPro" id="IPR057336">
    <property type="entry name" value="GerAC_N"/>
</dbReference>
<feature type="signal peptide" evidence="8">
    <location>
        <begin position="1"/>
        <end position="21"/>
    </location>
</feature>
<organism evidence="11 12">
    <name type="scientific">Paenibacillus sepulcri</name>
    <dbReference type="NCBI Taxonomy" id="359917"/>
    <lineage>
        <taxon>Bacteria</taxon>
        <taxon>Bacillati</taxon>
        <taxon>Bacillota</taxon>
        <taxon>Bacilli</taxon>
        <taxon>Bacillales</taxon>
        <taxon>Paenibacillaceae</taxon>
        <taxon>Paenibacillus</taxon>
    </lineage>
</organism>
<keyword evidence="6" id="KW-0564">Palmitate</keyword>
<evidence type="ECO:0000259" key="9">
    <source>
        <dbReference type="Pfam" id="PF05504"/>
    </source>
</evidence>
<dbReference type="Proteomes" id="UP001519887">
    <property type="component" value="Unassembled WGS sequence"/>
</dbReference>
<feature type="chain" id="PRO_5045482599" evidence="8">
    <location>
        <begin position="22"/>
        <end position="374"/>
    </location>
</feature>
<comment type="subcellular location">
    <subcellularLocation>
        <location evidence="1">Membrane</location>
        <topology evidence="1">Lipid-anchor</topology>
    </subcellularLocation>
</comment>
<evidence type="ECO:0000256" key="2">
    <source>
        <dbReference type="ARBA" id="ARBA00007886"/>
    </source>
</evidence>
<keyword evidence="12" id="KW-1185">Reference proteome</keyword>
<protein>
    <submittedName>
        <fullName evidence="11">Ger(X)C family spore germination protein</fullName>
    </submittedName>
</protein>
<dbReference type="PROSITE" id="PS51257">
    <property type="entry name" value="PROKAR_LIPOPROTEIN"/>
    <property type="match status" value="1"/>
</dbReference>
<keyword evidence="5" id="KW-0472">Membrane</keyword>
<evidence type="ECO:0000256" key="8">
    <source>
        <dbReference type="SAM" id="SignalP"/>
    </source>
</evidence>
<evidence type="ECO:0000256" key="7">
    <source>
        <dbReference type="ARBA" id="ARBA00023288"/>
    </source>
</evidence>
<evidence type="ECO:0000313" key="12">
    <source>
        <dbReference type="Proteomes" id="UP001519887"/>
    </source>
</evidence>
<feature type="domain" description="Spore germination GerAC-like C-terminal" evidence="9">
    <location>
        <begin position="200"/>
        <end position="366"/>
    </location>
</feature>
<dbReference type="RefSeq" id="WP_210037491.1">
    <property type="nucleotide sequence ID" value="NZ_JBHLVU010000004.1"/>
</dbReference>
<evidence type="ECO:0000256" key="4">
    <source>
        <dbReference type="ARBA" id="ARBA00022729"/>
    </source>
</evidence>
<evidence type="ECO:0000256" key="6">
    <source>
        <dbReference type="ARBA" id="ARBA00023139"/>
    </source>
</evidence>
<dbReference type="InterPro" id="IPR038501">
    <property type="entry name" value="Spore_GerAC_C_sf"/>
</dbReference>
<keyword evidence="4 8" id="KW-0732">Signal</keyword>
<evidence type="ECO:0000256" key="5">
    <source>
        <dbReference type="ARBA" id="ARBA00023136"/>
    </source>
</evidence>
<evidence type="ECO:0000313" key="11">
    <source>
        <dbReference type="EMBL" id="MBW7454045.1"/>
    </source>
</evidence>
<reference evidence="11 12" key="1">
    <citation type="submission" date="2021-07" db="EMBL/GenBank/DDBJ databases">
        <title>Paenibacillus radiodurans sp. nov., isolated from the southeastern edge of Tengger Desert.</title>
        <authorList>
            <person name="Zhang G."/>
        </authorList>
    </citation>
    <scope>NUCLEOTIDE SEQUENCE [LARGE SCALE GENOMIC DNA]</scope>
    <source>
        <strain evidence="11 12">CCM 7311</strain>
    </source>
</reference>
<evidence type="ECO:0000256" key="3">
    <source>
        <dbReference type="ARBA" id="ARBA00022544"/>
    </source>
</evidence>
<dbReference type="InterPro" id="IPR008844">
    <property type="entry name" value="Spore_GerAC-like"/>
</dbReference>
<accession>A0ABS7BZG7</accession>
<dbReference type="Gene3D" id="3.30.300.210">
    <property type="entry name" value="Nutrient germinant receptor protein C, domain 3"/>
    <property type="match status" value="1"/>
</dbReference>
<dbReference type="EMBL" id="JAHZIK010000147">
    <property type="protein sequence ID" value="MBW7454045.1"/>
    <property type="molecule type" value="Genomic_DNA"/>
</dbReference>
<sequence length="374" mass="41585">MNTRLLCMLLSAAIVGFTASGCSDQLDLENASIPLAIGMDLDNEDKFHFYSTAPVFSKNIKKKSQEISGTAPSLRQSRAKQDAHTVGVAQGRNFQVILVGKRMLKHEGWVRMLDVIYRDPRNTQTDRVIAVDGSVSEIIHLNPPDQPLLPVLLRGMIDTKSARSETVKTTALELHRQIYEKGITPYISEVKISNKNVFLSGTALLHNNGRYAASLGAQETILLSILQKNAKPGVSLSFHIPGEPKTGPFDTDMLNFSTRRTSTKIKTSCHHSKFQFDIKIKMVVSLSEHLFPYDIAKHGEALEHKVSKLAQAQFESLIQTIQKHRIDPIGLGLYARAHEFREYKKVEEHWGDALANADMKISVAITFGAMGPVK</sequence>
<dbReference type="InterPro" id="IPR046953">
    <property type="entry name" value="Spore_GerAC-like_C"/>
</dbReference>
<dbReference type="PANTHER" id="PTHR35789:SF1">
    <property type="entry name" value="SPORE GERMINATION PROTEIN B3"/>
    <property type="match status" value="1"/>
</dbReference>
<proteinExistence type="inferred from homology"/>
<dbReference type="NCBIfam" id="TIGR02887">
    <property type="entry name" value="spore_ger_x_C"/>
    <property type="match status" value="1"/>
</dbReference>
<feature type="domain" description="Spore germination protein N-terminal" evidence="10">
    <location>
        <begin position="24"/>
        <end position="192"/>
    </location>
</feature>
<dbReference type="PANTHER" id="PTHR35789">
    <property type="entry name" value="SPORE GERMINATION PROTEIN B3"/>
    <property type="match status" value="1"/>
</dbReference>
<comment type="caution">
    <text evidence="11">The sequence shown here is derived from an EMBL/GenBank/DDBJ whole genome shotgun (WGS) entry which is preliminary data.</text>
</comment>